<keyword evidence="2" id="KW-0472">Membrane</keyword>
<dbReference type="PANTHER" id="PTHR34502:SF5">
    <property type="entry name" value="DUF6594 DOMAIN-CONTAINING PROTEIN"/>
    <property type="match status" value="1"/>
</dbReference>
<evidence type="ECO:0000259" key="3">
    <source>
        <dbReference type="Pfam" id="PF20237"/>
    </source>
</evidence>
<dbReference type="RefSeq" id="XP_033423099.1">
    <property type="nucleotide sequence ID" value="XM_033575081.1"/>
</dbReference>
<dbReference type="PANTHER" id="PTHR34502">
    <property type="entry name" value="DUF6594 DOMAIN-CONTAINING PROTEIN-RELATED"/>
    <property type="match status" value="1"/>
</dbReference>
<dbReference type="VEuPathDB" id="FungiDB:EYZ11_011646"/>
<accession>A0A5M9MA23</accession>
<gene>
    <name evidence="4" type="ORF">ATNIH1004_010512</name>
</gene>
<feature type="transmembrane region" description="Helical" evidence="2">
    <location>
        <begin position="250"/>
        <end position="268"/>
    </location>
</feature>
<keyword evidence="2" id="KW-1133">Transmembrane helix</keyword>
<evidence type="ECO:0000256" key="1">
    <source>
        <dbReference type="SAM" id="MobiDB-lite"/>
    </source>
</evidence>
<dbReference type="Proteomes" id="UP000324241">
    <property type="component" value="Unassembled WGS sequence"/>
</dbReference>
<dbReference type="EMBL" id="QUQM01000005">
    <property type="protein sequence ID" value="KAA8643738.1"/>
    <property type="molecule type" value="Genomic_DNA"/>
</dbReference>
<name>A0A5M9MA23_9EURO</name>
<evidence type="ECO:0000313" key="4">
    <source>
        <dbReference type="EMBL" id="KAA8643738.1"/>
    </source>
</evidence>
<organism evidence="4 5">
    <name type="scientific">Aspergillus tanneri</name>
    <dbReference type="NCBI Taxonomy" id="1220188"/>
    <lineage>
        <taxon>Eukaryota</taxon>
        <taxon>Fungi</taxon>
        <taxon>Dikarya</taxon>
        <taxon>Ascomycota</taxon>
        <taxon>Pezizomycotina</taxon>
        <taxon>Eurotiomycetes</taxon>
        <taxon>Eurotiomycetidae</taxon>
        <taxon>Eurotiales</taxon>
        <taxon>Aspergillaceae</taxon>
        <taxon>Aspergillus</taxon>
        <taxon>Aspergillus subgen. Circumdati</taxon>
    </lineage>
</organism>
<comment type="caution">
    <text evidence="4">The sequence shown here is derived from an EMBL/GenBank/DDBJ whole genome shotgun (WGS) entry which is preliminary data.</text>
</comment>
<dbReference type="InterPro" id="IPR046529">
    <property type="entry name" value="DUF6594"/>
</dbReference>
<keyword evidence="2" id="KW-0812">Transmembrane</keyword>
<reference evidence="4 5" key="1">
    <citation type="submission" date="2019-08" db="EMBL/GenBank/DDBJ databases">
        <title>The genome sequence of a newly discovered highly antifungal drug resistant Aspergillus species, Aspergillus tanneri NIH 1004.</title>
        <authorList>
            <person name="Mounaud S."/>
            <person name="Singh I."/>
            <person name="Joardar V."/>
            <person name="Pakala S."/>
            <person name="Pakala S."/>
            <person name="Venepally P."/>
            <person name="Chung J.K."/>
            <person name="Losada L."/>
            <person name="Nierman W.C."/>
        </authorList>
    </citation>
    <scope>NUCLEOTIDE SEQUENCE [LARGE SCALE GENOMIC DNA]</scope>
    <source>
        <strain evidence="4 5">NIH1004</strain>
    </source>
</reference>
<dbReference type="GeneID" id="54333213"/>
<feature type="domain" description="DUF6594" evidence="3">
    <location>
        <begin position="29"/>
        <end position="281"/>
    </location>
</feature>
<sequence length="283" mass="32077">MAAMSLHSSLPSGQHVPPTERNGYIPRGYPKLSVAMATFGDMAIFRTFRELNMLNLLSLQAELTELHIQFQDICHEDDTSSDPSDQVYSSYFHSLRGSRNTPNNEQLEMLLRIRQKLREDIAGLSTLREPNKNDLRTLHNWLASSEGGNYFLKGSEVFMWDDEKDLAKVFNPPGERLDDPFSKWLTSNVLQWYHALWGHRRKTVNLESGMSQYHDLSLIRISTVVATTASSILPLLAVLVLWYVKDTVHRILVMIGFTTLFAASLAIFTSARRIEIFAATASG</sequence>
<dbReference type="AlphaFoldDB" id="A0A5M9MA23"/>
<evidence type="ECO:0000256" key="2">
    <source>
        <dbReference type="SAM" id="Phobius"/>
    </source>
</evidence>
<feature type="compositionally biased region" description="Polar residues" evidence="1">
    <location>
        <begin position="1"/>
        <end position="12"/>
    </location>
</feature>
<proteinExistence type="predicted"/>
<protein>
    <recommendedName>
        <fullName evidence="3">DUF6594 domain-containing protein</fullName>
    </recommendedName>
</protein>
<feature type="region of interest" description="Disordered" evidence="1">
    <location>
        <begin position="1"/>
        <end position="22"/>
    </location>
</feature>
<evidence type="ECO:0000313" key="5">
    <source>
        <dbReference type="Proteomes" id="UP000324241"/>
    </source>
</evidence>
<feature type="transmembrane region" description="Helical" evidence="2">
    <location>
        <begin position="218"/>
        <end position="244"/>
    </location>
</feature>
<dbReference type="OrthoDB" id="3533814at2759"/>
<dbReference type="Pfam" id="PF20237">
    <property type="entry name" value="DUF6594"/>
    <property type="match status" value="1"/>
</dbReference>